<dbReference type="GO" id="GO:0042910">
    <property type="term" value="F:xenobiotic transmembrane transporter activity"/>
    <property type="evidence" value="ECO:0007669"/>
    <property type="project" value="TreeGrafter"/>
</dbReference>
<feature type="transmembrane region" description="Helical" evidence="2">
    <location>
        <begin position="611"/>
        <end position="638"/>
    </location>
</feature>
<keyword evidence="2" id="KW-0472">Membrane</keyword>
<feature type="transmembrane region" description="Helical" evidence="2">
    <location>
        <begin position="1304"/>
        <end position="1324"/>
    </location>
</feature>
<feature type="transmembrane region" description="Helical" evidence="2">
    <location>
        <begin position="658"/>
        <end position="677"/>
    </location>
</feature>
<evidence type="ECO:0000313" key="4">
    <source>
        <dbReference type="Proteomes" id="UP000319004"/>
    </source>
</evidence>
<dbReference type="PRINTS" id="PR00702">
    <property type="entry name" value="ACRIFLAVINRP"/>
</dbReference>
<dbReference type="InterPro" id="IPR001036">
    <property type="entry name" value="Acrflvin-R"/>
</dbReference>
<proteinExistence type="predicted"/>
<dbReference type="Gene3D" id="3.30.70.1320">
    <property type="entry name" value="Multidrug efflux transporter AcrB pore domain like"/>
    <property type="match status" value="2"/>
</dbReference>
<evidence type="ECO:0000256" key="1">
    <source>
        <dbReference type="SAM" id="MobiDB-lite"/>
    </source>
</evidence>
<organism evidence="3 4">
    <name type="scientific">Stieleria neptunia</name>
    <dbReference type="NCBI Taxonomy" id="2527979"/>
    <lineage>
        <taxon>Bacteria</taxon>
        <taxon>Pseudomonadati</taxon>
        <taxon>Planctomycetota</taxon>
        <taxon>Planctomycetia</taxon>
        <taxon>Pirellulales</taxon>
        <taxon>Pirellulaceae</taxon>
        <taxon>Stieleria</taxon>
    </lineage>
</organism>
<keyword evidence="2" id="KW-0812">Transmembrane</keyword>
<dbReference type="Pfam" id="PF00873">
    <property type="entry name" value="ACR_tran"/>
    <property type="match status" value="4"/>
</dbReference>
<feature type="transmembrane region" description="Helical" evidence="2">
    <location>
        <begin position="1168"/>
        <end position="1189"/>
    </location>
</feature>
<protein>
    <submittedName>
        <fullName evidence="3">Cation efflux system protein CusA</fullName>
    </submittedName>
</protein>
<evidence type="ECO:0000256" key="2">
    <source>
        <dbReference type="SAM" id="Phobius"/>
    </source>
</evidence>
<evidence type="ECO:0000313" key="3">
    <source>
        <dbReference type="EMBL" id="QDV47587.1"/>
    </source>
</evidence>
<feature type="transmembrane region" description="Helical" evidence="2">
    <location>
        <begin position="1210"/>
        <end position="1230"/>
    </location>
</feature>
<feature type="transmembrane region" description="Helical" evidence="2">
    <location>
        <begin position="492"/>
        <end position="517"/>
    </location>
</feature>
<feature type="region of interest" description="Disordered" evidence="1">
    <location>
        <begin position="1"/>
        <end position="21"/>
    </location>
</feature>
<dbReference type="SUPFAM" id="SSF82714">
    <property type="entry name" value="Multidrug efflux transporter AcrB TolC docking domain, DN and DC subdomains"/>
    <property type="match status" value="2"/>
</dbReference>
<keyword evidence="4" id="KW-1185">Reference proteome</keyword>
<feature type="transmembrane region" description="Helical" evidence="2">
    <location>
        <begin position="723"/>
        <end position="743"/>
    </location>
</feature>
<name>A0A518I3I4_9BACT</name>
<dbReference type="PANTHER" id="PTHR32063">
    <property type="match status" value="1"/>
</dbReference>
<feature type="transmembrane region" description="Helical" evidence="2">
    <location>
        <begin position="467"/>
        <end position="486"/>
    </location>
</feature>
<dbReference type="Proteomes" id="UP000319004">
    <property type="component" value="Chromosome"/>
</dbReference>
<feature type="transmembrane region" description="Helical" evidence="2">
    <location>
        <begin position="689"/>
        <end position="711"/>
    </location>
</feature>
<dbReference type="Gene3D" id="3.30.70.1430">
    <property type="entry name" value="Multidrug efflux transporter AcrB pore domain"/>
    <property type="match status" value="2"/>
</dbReference>
<dbReference type="GO" id="GO:0005886">
    <property type="term" value="C:plasma membrane"/>
    <property type="evidence" value="ECO:0007669"/>
    <property type="project" value="TreeGrafter"/>
</dbReference>
<feature type="transmembrane region" description="Helical" evidence="2">
    <location>
        <begin position="1143"/>
        <end position="1162"/>
    </location>
</feature>
<dbReference type="SUPFAM" id="SSF82866">
    <property type="entry name" value="Multidrug efflux transporter AcrB transmembrane domain"/>
    <property type="match status" value="2"/>
</dbReference>
<accession>A0A518I3I4</accession>
<feature type="compositionally biased region" description="Polar residues" evidence="1">
    <location>
        <begin position="1"/>
        <end position="18"/>
    </location>
</feature>
<dbReference type="Gene3D" id="3.30.2090.10">
    <property type="entry name" value="Multidrug efflux transporter AcrB TolC docking domain, DN and DC subdomains"/>
    <property type="match status" value="2"/>
</dbReference>
<dbReference type="SUPFAM" id="SSF82693">
    <property type="entry name" value="Multidrug efflux transporter AcrB pore domain, PN1, PN2, PC1 and PC2 subdomains"/>
    <property type="match status" value="2"/>
</dbReference>
<gene>
    <name evidence="3" type="primary">cusA_2</name>
    <name evidence="3" type="ORF">Enr13x_74970</name>
</gene>
<dbReference type="InterPro" id="IPR027463">
    <property type="entry name" value="AcrB_DN_DC_subdom"/>
</dbReference>
<reference evidence="3 4" key="1">
    <citation type="submission" date="2019-03" db="EMBL/GenBank/DDBJ databases">
        <title>Deep-cultivation of Planctomycetes and their phenomic and genomic characterization uncovers novel biology.</title>
        <authorList>
            <person name="Wiegand S."/>
            <person name="Jogler M."/>
            <person name="Boedeker C."/>
            <person name="Pinto D."/>
            <person name="Vollmers J."/>
            <person name="Rivas-Marin E."/>
            <person name="Kohn T."/>
            <person name="Peeters S.H."/>
            <person name="Heuer A."/>
            <person name="Rast P."/>
            <person name="Oberbeckmann S."/>
            <person name="Bunk B."/>
            <person name="Jeske O."/>
            <person name="Meyerdierks A."/>
            <person name="Storesund J.E."/>
            <person name="Kallscheuer N."/>
            <person name="Luecker S."/>
            <person name="Lage O.M."/>
            <person name="Pohl T."/>
            <person name="Merkel B.J."/>
            <person name="Hornburger P."/>
            <person name="Mueller R.-W."/>
            <person name="Bruemmer F."/>
            <person name="Labrenz M."/>
            <person name="Spormann A.M."/>
            <person name="Op den Camp H."/>
            <person name="Overmann J."/>
            <person name="Amann R."/>
            <person name="Jetten M.S.M."/>
            <person name="Mascher T."/>
            <person name="Medema M.H."/>
            <person name="Devos D.P."/>
            <person name="Kaster A.-K."/>
            <person name="Ovreas L."/>
            <person name="Rohde M."/>
            <person name="Galperin M.Y."/>
            <person name="Jogler C."/>
        </authorList>
    </citation>
    <scope>NUCLEOTIDE SEQUENCE [LARGE SCALE GENOMIC DNA]</scope>
    <source>
        <strain evidence="3 4">Enr13</strain>
    </source>
</reference>
<keyword evidence="2" id="KW-1133">Transmembrane helix</keyword>
<dbReference type="KEGG" id="snep:Enr13x_74970"/>
<dbReference type="RefSeq" id="WP_315856977.1">
    <property type="nucleotide sequence ID" value="NZ_CP037423.1"/>
</dbReference>
<dbReference type="PANTHER" id="PTHR32063:SF19">
    <property type="entry name" value="CATION EFFLUX SYSTEM PROTEIN CUSA"/>
    <property type="match status" value="1"/>
</dbReference>
<dbReference type="Gene3D" id="1.20.1640.10">
    <property type="entry name" value="Multidrug efflux transporter AcrB transmembrane domain"/>
    <property type="match status" value="4"/>
</dbReference>
<dbReference type="Gene3D" id="3.30.70.1440">
    <property type="entry name" value="Multidrug efflux transporter AcrB pore domain"/>
    <property type="match status" value="1"/>
</dbReference>
<feature type="transmembrane region" description="Helical" evidence="2">
    <location>
        <begin position="45"/>
        <end position="64"/>
    </location>
</feature>
<sequence length="1342" mass="148144">MSQTPDNPPASETDSDSLNAIAPDVDTNRRTLLGGIIWFCIHNKLVVTLLVLAIMTWGVMVAPFDWKVGDLPRNPVPVDAIPDIGENQQIVFTEWMGRSPEDVEDQIGYPLTVALLGIPEVKTIRSYSMFGFSSIYIIFNENAEFYWSRSRVLEKLNSLPAGTLPEGVQPALGPDATALGQILWYTLEGHDPDGNPTGGWDLDELRTLQDWYVRYALTSAEGVSEVASIGGFVQEYQIDVDPDAMRAANVSLAEVFQSVRMTNVDVGARTIELNKAEYVIRGLGFIEQVEDIESTVVKVSDNVPITIKDVAEVRLGPALRRGALDKAGAEAVGGVVTVRYGFNPLESIKNVKEKIGEISPGLPTKVVVDYTRTTKEQVDAYADRHGLPDISGAKPEFDPWVQHLRSNPREQWPKWITTSQVRVVPFYDRTGVIYETLGTLNTALSEEILVTIIVILVMVLHLRSSFLISALLPLAVLMCFIAMKTFGVDANIVALSGIAIAIGTMVDMGIILCENVLKHLDESDPEENRAHVIFRASYEVASAVLTAVSTTVVSFLPVFTMIAAEGKLFRPLAFTKTFALVASVIVALTIIPPAAHVLMGGRMKAGSLRRIMMLSLIAAGVLAMFMISWWVGAILIGLGAYKLFETRIPEKWQKYGPYTASAIAVLVVAFLLTEHWLPLGPEKGMIRNLTFVGLLIGGLLGFFTIFQRFLYEPLLRWCLNHKLMFLSLPVTLLLFGACAWLGFDKVFSFIPRTASVVGVDESTVRESKPWAAATATLPGLGKEFMPPLDEGSFLYMPTTMPHASIGEAMDVLQLQNKFLISIPEVDSVVGKIGRAESPLDPAPISMIETFISYKSEYKTDANGNRLKFRYDDETGDFVRDDNGKLIEEARGKPFRQWRDEIKSPNDIWEKITEAADIPGTTSAPKLQPIAARIVMLQSGMRAPMGMKVKGPDLETIERVALQIEGLLKQVPTIQASAVIADRIVGKPYLEIDIDRDAIKRYGLHIRTVQDVIEVAIGGRKITTTVEGRERYPVRVRYARELRDEAESLEKILVPTAMGQQIPLTQLATVKYVRGPQVIKSEDTFLLGYVLFDMKAGNAEVDVVEDAQAFLQEKIDSGEFVLPAGVSYTFAGNYENQIRSQKTLMVVLPLALGIIFLILYMQFKSVITTSLVFSGIMIAWSGGFIMLWLYGTDWFLNFNLLGTNMRELFQVHTINLSVAVWVGFLALFGIASDDGVVIASYLDESFRKDKITNAKHAREATVTAGMRRVRPCLMTTATTLLALIPVLTSTGRGSDIMVPMAIPSFGGMTIEIMTMLVVPVLYCAAMEWKLKLGIKDEKFAENA</sequence>
<feature type="transmembrane region" description="Helical" evidence="2">
    <location>
        <begin position="538"/>
        <end position="558"/>
    </location>
</feature>
<feature type="transmembrane region" description="Helical" evidence="2">
    <location>
        <begin position="578"/>
        <end position="599"/>
    </location>
</feature>
<dbReference type="EMBL" id="CP037423">
    <property type="protein sequence ID" value="QDV47587.1"/>
    <property type="molecule type" value="Genomic_DNA"/>
</dbReference>